<dbReference type="AlphaFoldDB" id="A0A9W7BVM8"/>
<protein>
    <recommendedName>
        <fullName evidence="3">Tyrosine-protein kinase ephrin type A/B receptor-like domain-containing protein</fullName>
    </recommendedName>
</protein>
<accession>A0A9W7BVM8</accession>
<name>A0A9W7BVM8_9STRA</name>
<feature type="signal peptide" evidence="2">
    <location>
        <begin position="1"/>
        <end position="18"/>
    </location>
</feature>
<dbReference type="Gene3D" id="2.10.50.10">
    <property type="entry name" value="Tumor Necrosis Factor Receptor, subunit A, domain 2"/>
    <property type="match status" value="3"/>
</dbReference>
<dbReference type="CDD" id="cd00185">
    <property type="entry name" value="TNFRSF"/>
    <property type="match status" value="1"/>
</dbReference>
<proteinExistence type="predicted"/>
<dbReference type="InterPro" id="IPR009030">
    <property type="entry name" value="Growth_fac_rcpt_cys_sf"/>
</dbReference>
<keyword evidence="2" id="KW-0732">Signal</keyword>
<dbReference type="InterPro" id="IPR011050">
    <property type="entry name" value="Pectin_lyase_fold/virulence"/>
</dbReference>
<evidence type="ECO:0000313" key="4">
    <source>
        <dbReference type="EMBL" id="GMH97422.1"/>
    </source>
</evidence>
<feature type="domain" description="Tyrosine-protein kinase ephrin type A/B receptor-like" evidence="3">
    <location>
        <begin position="44"/>
        <end position="86"/>
    </location>
</feature>
<dbReference type="SMART" id="SM01411">
    <property type="entry name" value="Ephrin_rec_like"/>
    <property type="match status" value="5"/>
</dbReference>
<sequence length="597" mass="60562">MSRLIYFLALLLVHIVSGALYSSCDAGRYAMGTDVASYTNCAVGKFAAFGGATSCQNCPAGKFAASGGATSCQNCPAGKFLQDDATESRLHDSSHDCQACAVGSFSSDSGAITCSSCDSGKFTGSAAATTCDECAPGKTLTDATASHIDDACSDCDAGSYNEDGGACVACDPGRYKASSSSAACAECEAGTWVGTHGSHSCSKCSSGSYSESGAAECSNCPGGKFLPDSGASVDHAMLSACLDCPVGKTSNSGTKEESACVEFAMVSTQNEFFNLISTFAGAGVTNTALGRINNGNKILTSAGTYACSSEGVDCASSETMFVPSGLNGDVICKSSTPLTCVLDGVGSRRILEIIGTAGGVMRFRGLKFYRGTAVDGAGISVSNSGRIVLELCSLNSCHGSNNGAGLLLTSIGSNTATLYAVSFEGNTGGGDIYNDGGEIIIEDNCAEDNHLGHPSPGEEIVAVGSIQGDAKSYSIGGCRLSCEAGTFEEFYFCRVCPHGTFSEGGGSDCEQCGEGKYLSNTGDPFKHDEAEDCKACPSGKTSKSGAAECEAADEGGLGVEGIIGGVLGGVAFLLILWRLTTKKNSSPLEAVLPVMKK</sequence>
<dbReference type="Proteomes" id="UP001165085">
    <property type="component" value="Unassembled WGS sequence"/>
</dbReference>
<dbReference type="EMBL" id="BRXY01000492">
    <property type="protein sequence ID" value="GMH97422.1"/>
    <property type="molecule type" value="Genomic_DNA"/>
</dbReference>
<feature type="transmembrane region" description="Helical" evidence="1">
    <location>
        <begin position="557"/>
        <end position="577"/>
    </location>
</feature>
<dbReference type="OrthoDB" id="195103at2759"/>
<evidence type="ECO:0000259" key="3">
    <source>
        <dbReference type="Pfam" id="PF07699"/>
    </source>
</evidence>
<dbReference type="InterPro" id="IPR011641">
    <property type="entry name" value="Tyr-kin_ephrin_A/B_rcpt-like"/>
</dbReference>
<organism evidence="4 5">
    <name type="scientific">Triparma strigata</name>
    <dbReference type="NCBI Taxonomy" id="1606541"/>
    <lineage>
        <taxon>Eukaryota</taxon>
        <taxon>Sar</taxon>
        <taxon>Stramenopiles</taxon>
        <taxon>Ochrophyta</taxon>
        <taxon>Bolidophyceae</taxon>
        <taxon>Parmales</taxon>
        <taxon>Triparmaceae</taxon>
        <taxon>Triparma</taxon>
    </lineage>
</organism>
<dbReference type="SUPFAM" id="SSF57184">
    <property type="entry name" value="Growth factor receptor domain"/>
    <property type="match status" value="2"/>
</dbReference>
<evidence type="ECO:0000256" key="2">
    <source>
        <dbReference type="SAM" id="SignalP"/>
    </source>
</evidence>
<comment type="caution">
    <text evidence="4">The sequence shown here is derived from an EMBL/GenBank/DDBJ whole genome shotgun (WGS) entry which is preliminary data.</text>
</comment>
<reference evidence="5" key="1">
    <citation type="journal article" date="2023" name="Commun. Biol.">
        <title>Genome analysis of Parmales, the sister group of diatoms, reveals the evolutionary specialization of diatoms from phago-mixotrophs to photoautotrophs.</title>
        <authorList>
            <person name="Ban H."/>
            <person name="Sato S."/>
            <person name="Yoshikawa S."/>
            <person name="Yamada K."/>
            <person name="Nakamura Y."/>
            <person name="Ichinomiya M."/>
            <person name="Sato N."/>
            <person name="Blanc-Mathieu R."/>
            <person name="Endo H."/>
            <person name="Kuwata A."/>
            <person name="Ogata H."/>
        </authorList>
    </citation>
    <scope>NUCLEOTIDE SEQUENCE [LARGE SCALE GENOMIC DNA]</scope>
    <source>
        <strain evidence="5">NIES 3701</strain>
    </source>
</reference>
<dbReference type="SUPFAM" id="SSF51126">
    <property type="entry name" value="Pectin lyase-like"/>
    <property type="match status" value="1"/>
</dbReference>
<keyword evidence="1" id="KW-0472">Membrane</keyword>
<feature type="chain" id="PRO_5040812497" description="Tyrosine-protein kinase ephrin type A/B receptor-like domain-containing protein" evidence="2">
    <location>
        <begin position="19"/>
        <end position="597"/>
    </location>
</feature>
<evidence type="ECO:0000256" key="1">
    <source>
        <dbReference type="SAM" id="Phobius"/>
    </source>
</evidence>
<keyword evidence="1" id="KW-0812">Transmembrane</keyword>
<evidence type="ECO:0000313" key="5">
    <source>
        <dbReference type="Proteomes" id="UP001165085"/>
    </source>
</evidence>
<keyword evidence="5" id="KW-1185">Reference proteome</keyword>
<keyword evidence="1" id="KW-1133">Transmembrane helix</keyword>
<dbReference type="PANTHER" id="PTHR46967:SF2">
    <property type="entry name" value="SUSHI, VON WILLEBRAND FACTOR TYPE A, EGF AND PENTRAXIN DOMAIN-CONTAINING PROTEIN 1-LIKE"/>
    <property type="match status" value="1"/>
</dbReference>
<dbReference type="PANTHER" id="PTHR46967">
    <property type="entry name" value="INSULIN-LIKE GROWTH FACTOR BINDING PROTEIN,N-TERMINAL"/>
    <property type="match status" value="1"/>
</dbReference>
<dbReference type="Pfam" id="PF07699">
    <property type="entry name" value="Ephrin_rec_like"/>
    <property type="match status" value="1"/>
</dbReference>
<gene>
    <name evidence="4" type="ORF">TrST_g12859</name>
</gene>